<gene>
    <name evidence="1" type="ORF">GCM10011352_34860</name>
</gene>
<dbReference type="PANTHER" id="PTHR48100">
    <property type="entry name" value="BROAD-SPECIFICITY PHOSPHATASE YOR283W-RELATED"/>
    <property type="match status" value="1"/>
</dbReference>
<sequence length="197" mass="22273">MHWTEQIVMSDSDLTLLRRPFVFMRHGETPMNAQGLICGVTDVPLSALGEAQAKSAEWLQRKRWSLVACSGLRRAQHTAQLALPNQSAQPFNGLNERDWGALELRPLDEQTPYEVTPPEGESWPAFCRRVLEAMNRILARHELPLIVAHSGVYRVIRALQTGTPHGPRIANAQPVLIEPVADGWTMNEIKENWIEQR</sequence>
<dbReference type="Gene3D" id="3.40.50.1240">
    <property type="entry name" value="Phosphoglycerate mutase-like"/>
    <property type="match status" value="1"/>
</dbReference>
<dbReference type="SUPFAM" id="SSF53254">
    <property type="entry name" value="Phosphoglycerate mutase-like"/>
    <property type="match status" value="1"/>
</dbReference>
<comment type="caution">
    <text evidence="1">The sequence shown here is derived from an EMBL/GenBank/DDBJ whole genome shotgun (WGS) entry which is preliminary data.</text>
</comment>
<dbReference type="EMBL" id="BMIJ01000007">
    <property type="protein sequence ID" value="GGC05672.1"/>
    <property type="molecule type" value="Genomic_DNA"/>
</dbReference>
<reference evidence="2" key="1">
    <citation type="journal article" date="2019" name="Int. J. Syst. Evol. Microbiol.">
        <title>The Global Catalogue of Microorganisms (GCM) 10K type strain sequencing project: providing services to taxonomists for standard genome sequencing and annotation.</title>
        <authorList>
            <consortium name="The Broad Institute Genomics Platform"/>
            <consortium name="The Broad Institute Genome Sequencing Center for Infectious Disease"/>
            <person name="Wu L."/>
            <person name="Ma J."/>
        </authorList>
    </citation>
    <scope>NUCLEOTIDE SEQUENCE [LARGE SCALE GENOMIC DNA]</scope>
    <source>
        <strain evidence="2">CGMCC 1.15341</strain>
    </source>
</reference>
<protein>
    <recommendedName>
        <fullName evidence="3">Phosphoglycerate mutase</fullName>
    </recommendedName>
</protein>
<proteinExistence type="predicted"/>
<dbReference type="InterPro" id="IPR029033">
    <property type="entry name" value="His_PPase_superfam"/>
</dbReference>
<dbReference type="InterPro" id="IPR050275">
    <property type="entry name" value="PGM_Phosphatase"/>
</dbReference>
<name>A0ABQ1KS34_9GAMM</name>
<organism evidence="1 2">
    <name type="scientific">Marinobacterium zhoushanense</name>
    <dbReference type="NCBI Taxonomy" id="1679163"/>
    <lineage>
        <taxon>Bacteria</taxon>
        <taxon>Pseudomonadati</taxon>
        <taxon>Pseudomonadota</taxon>
        <taxon>Gammaproteobacteria</taxon>
        <taxon>Oceanospirillales</taxon>
        <taxon>Oceanospirillaceae</taxon>
        <taxon>Marinobacterium</taxon>
    </lineage>
</organism>
<dbReference type="CDD" id="cd07067">
    <property type="entry name" value="HP_PGM_like"/>
    <property type="match status" value="1"/>
</dbReference>
<keyword evidence="2" id="KW-1185">Reference proteome</keyword>
<evidence type="ECO:0000313" key="1">
    <source>
        <dbReference type="EMBL" id="GGC05672.1"/>
    </source>
</evidence>
<dbReference type="SMART" id="SM00855">
    <property type="entry name" value="PGAM"/>
    <property type="match status" value="1"/>
</dbReference>
<dbReference type="Proteomes" id="UP000629025">
    <property type="component" value="Unassembled WGS sequence"/>
</dbReference>
<dbReference type="PANTHER" id="PTHR48100:SF1">
    <property type="entry name" value="HISTIDINE PHOSPHATASE FAMILY PROTEIN-RELATED"/>
    <property type="match status" value="1"/>
</dbReference>
<evidence type="ECO:0000313" key="2">
    <source>
        <dbReference type="Proteomes" id="UP000629025"/>
    </source>
</evidence>
<accession>A0ABQ1KS34</accession>
<dbReference type="InterPro" id="IPR013078">
    <property type="entry name" value="His_Pase_superF_clade-1"/>
</dbReference>
<dbReference type="Pfam" id="PF00300">
    <property type="entry name" value="His_Phos_1"/>
    <property type="match status" value="1"/>
</dbReference>
<evidence type="ECO:0008006" key="3">
    <source>
        <dbReference type="Google" id="ProtNLM"/>
    </source>
</evidence>